<gene>
    <name evidence="1" type="ORF">Poly21_54380</name>
</gene>
<name>A0A5C6BF33_9BACT</name>
<proteinExistence type="predicted"/>
<sequence length="371" mass="42646">MTTTTSKYPKEFLAFRLGRLVVQLPRTIEVAYLIDSCPLSSVCFDSSDRPHVRDEHGSLDRVWADLETTLQQLCANGQDTVKEEAEKTLKALAEVMHQVTDGLQNGEAARLAEYHSEISDISLEYSREQFFESPLSKFLVKFRGEEGQPPKQDEIKSPLRSESWDGLKRCIDALVSRLDELSRFFHIGRSFEQGCEPIRVKESVEFVGKSWNELYRKLASDVDEQISILTGLGLETSGLAWSSAPKLDFEMRLWTTASEIEERLKSFGINEVQPIETEASANPFEADRAELRSSQQKALFDWMVKQRIGGTFNELRRVPGAWSDREEITDDGIDRKLKKIRDNLPTRRWKFVISRRGCEFTWLLRNGEKRK</sequence>
<reference evidence="1 2" key="1">
    <citation type="journal article" date="2020" name="Antonie Van Leeuwenhoek">
        <title>Rhodopirellula heiligendammensis sp. nov., Rhodopirellula pilleata sp. nov., and Rhodopirellula solitaria sp. nov. isolated from natural or artificial marine surfaces in Northern Germany and California, USA, and emended description of the genus Rhodopirellula.</title>
        <authorList>
            <person name="Kallscheuer N."/>
            <person name="Wiegand S."/>
            <person name="Jogler M."/>
            <person name="Boedeker C."/>
            <person name="Peeters S.H."/>
            <person name="Rast P."/>
            <person name="Heuer A."/>
            <person name="Jetten M.S.M."/>
            <person name="Rohde M."/>
            <person name="Jogler C."/>
        </authorList>
    </citation>
    <scope>NUCLEOTIDE SEQUENCE [LARGE SCALE GENOMIC DNA]</scope>
    <source>
        <strain evidence="1 2">Poly21</strain>
    </source>
</reference>
<accession>A0A5C6BF33</accession>
<dbReference type="Proteomes" id="UP000319908">
    <property type="component" value="Unassembled WGS sequence"/>
</dbReference>
<protein>
    <submittedName>
        <fullName evidence="1">Uncharacterized protein</fullName>
    </submittedName>
</protein>
<organism evidence="1 2">
    <name type="scientific">Allorhodopirellula heiligendammensis</name>
    <dbReference type="NCBI Taxonomy" id="2714739"/>
    <lineage>
        <taxon>Bacteria</taxon>
        <taxon>Pseudomonadati</taxon>
        <taxon>Planctomycetota</taxon>
        <taxon>Planctomycetia</taxon>
        <taxon>Pirellulales</taxon>
        <taxon>Pirellulaceae</taxon>
        <taxon>Allorhodopirellula</taxon>
    </lineage>
</organism>
<keyword evidence="2" id="KW-1185">Reference proteome</keyword>
<evidence type="ECO:0000313" key="2">
    <source>
        <dbReference type="Proteomes" id="UP000319908"/>
    </source>
</evidence>
<dbReference type="EMBL" id="SJPU01000006">
    <property type="protein sequence ID" value="TWU09889.1"/>
    <property type="molecule type" value="Genomic_DNA"/>
</dbReference>
<comment type="caution">
    <text evidence="1">The sequence shown here is derived from an EMBL/GenBank/DDBJ whole genome shotgun (WGS) entry which is preliminary data.</text>
</comment>
<dbReference type="AlphaFoldDB" id="A0A5C6BF33"/>
<evidence type="ECO:0000313" key="1">
    <source>
        <dbReference type="EMBL" id="TWU09889.1"/>
    </source>
</evidence>